<evidence type="ECO:0000256" key="5">
    <source>
        <dbReference type="ARBA" id="ARBA00023180"/>
    </source>
</evidence>
<sequence>MLEQNVVLFKELGINTLYMYSVDNTKQHDKAMKLLQEAGIYVVVGVSTPSCCINRSDPYGSYNTANVSSFLKTAGVMAGYANTLGIVATYYMLPNYGWAGIKSNMQMSGWNALIERYEKFAIPAFLSEYGVNTYQPRQFLETSALYSDPMTRVFSGGCVYDFTDTPNNFGLVAMPGADGERWFQNFRGNQKKVNEVRQTDQGNLYIYHDFVNYKKALAGPTGYDPSWDIMESQAVERHNIHTTQMTWPWEPQYQMPATCIDWDNIEEVVGR</sequence>
<dbReference type="InterPro" id="IPR017853">
    <property type="entry name" value="GH"/>
</dbReference>
<dbReference type="EMBL" id="JAHFXF010000189">
    <property type="protein sequence ID" value="KAG9693584.1"/>
    <property type="molecule type" value="Genomic_DNA"/>
</dbReference>
<dbReference type="GO" id="GO:0098552">
    <property type="term" value="C:side of membrane"/>
    <property type="evidence" value="ECO:0007669"/>
    <property type="project" value="UniProtKB-KW"/>
</dbReference>
<dbReference type="EC" id="2.4.1.-" evidence="6"/>
<keyword evidence="6" id="KW-0336">GPI-anchor</keyword>
<evidence type="ECO:0000256" key="2">
    <source>
        <dbReference type="ARBA" id="ARBA00007528"/>
    </source>
</evidence>
<dbReference type="GO" id="GO:0031505">
    <property type="term" value="P:fungal-type cell wall organization"/>
    <property type="evidence" value="ECO:0007669"/>
    <property type="project" value="TreeGrafter"/>
</dbReference>
<evidence type="ECO:0000256" key="4">
    <source>
        <dbReference type="ARBA" id="ARBA00023157"/>
    </source>
</evidence>
<dbReference type="OrthoDB" id="1055148at2759"/>
<dbReference type="GO" id="GO:0005886">
    <property type="term" value="C:plasma membrane"/>
    <property type="evidence" value="ECO:0007669"/>
    <property type="project" value="UniProtKB-SubCell"/>
</dbReference>
<name>A0A9P8JAU9_AURME</name>
<keyword evidence="3" id="KW-0732">Signal</keyword>
<dbReference type="Pfam" id="PF03198">
    <property type="entry name" value="Glyco_hydro_72"/>
    <property type="match status" value="2"/>
</dbReference>
<dbReference type="Gene3D" id="3.20.20.80">
    <property type="entry name" value="Glycosidases"/>
    <property type="match status" value="2"/>
</dbReference>
<keyword evidence="6" id="KW-0808">Transferase</keyword>
<comment type="function">
    <text evidence="6">Splits internally a 1,3-beta-glucan molecule and transfers the newly generated reducing end (the donor) to the non-reducing end of another 1,3-beta-glucan molecule (the acceptor) forming a 1,3-beta linkage, resulting in the elongation of 1,3-beta-glucan chains in the cell wall.</text>
</comment>
<keyword evidence="6" id="KW-0472">Membrane</keyword>
<comment type="similarity">
    <text evidence="2 6">Belongs to the glycosyl hydrolase 72 family.</text>
</comment>
<accession>A0A9P8JAU9</accession>
<dbReference type="InterPro" id="IPR004886">
    <property type="entry name" value="Glucanosyltransferase"/>
</dbReference>
<gene>
    <name evidence="7" type="ORF">KCU76_g5881</name>
</gene>
<dbReference type="SUPFAM" id="SSF51445">
    <property type="entry name" value="(Trans)glycosidases"/>
    <property type="match status" value="1"/>
</dbReference>
<comment type="subcellular location">
    <subcellularLocation>
        <location evidence="1 6">Cell membrane</location>
        <topology evidence="1 6">Lipid-anchor</topology>
        <topology evidence="1 6">GPI-anchor</topology>
    </subcellularLocation>
</comment>
<keyword evidence="6" id="KW-0449">Lipoprotein</keyword>
<reference evidence="7" key="1">
    <citation type="journal article" date="2021" name="J Fungi (Basel)">
        <title>Virulence traits and population genomics of the black yeast Aureobasidium melanogenum.</title>
        <authorList>
            <person name="Cernosa A."/>
            <person name="Sun X."/>
            <person name="Gostincar C."/>
            <person name="Fang C."/>
            <person name="Gunde-Cimerman N."/>
            <person name="Song Z."/>
        </authorList>
    </citation>
    <scope>NUCLEOTIDE SEQUENCE</scope>
    <source>
        <strain evidence="7">EXF-9911</strain>
    </source>
</reference>
<evidence type="ECO:0000313" key="8">
    <source>
        <dbReference type="Proteomes" id="UP000779574"/>
    </source>
</evidence>
<dbReference type="PANTHER" id="PTHR31468">
    <property type="entry name" value="1,3-BETA-GLUCANOSYLTRANSFERASE GAS1"/>
    <property type="match status" value="1"/>
</dbReference>
<dbReference type="PANTHER" id="PTHR31468:SF2">
    <property type="entry name" value="1,3-BETA-GLUCANOSYLTRANSFERASE GAS1"/>
    <property type="match status" value="1"/>
</dbReference>
<dbReference type="GO" id="GO:0042124">
    <property type="term" value="F:1,3-beta-glucanosyltransferase activity"/>
    <property type="evidence" value="ECO:0007669"/>
    <property type="project" value="TreeGrafter"/>
</dbReference>
<keyword evidence="5" id="KW-0325">Glycoprotein</keyword>
<feature type="non-terminal residue" evidence="7">
    <location>
        <position position="271"/>
    </location>
</feature>
<reference evidence="7" key="2">
    <citation type="submission" date="2021-08" db="EMBL/GenBank/DDBJ databases">
        <authorList>
            <person name="Gostincar C."/>
            <person name="Sun X."/>
            <person name="Song Z."/>
            <person name="Gunde-Cimerman N."/>
        </authorList>
    </citation>
    <scope>NUCLEOTIDE SEQUENCE</scope>
    <source>
        <strain evidence="7">EXF-9911</strain>
    </source>
</reference>
<dbReference type="Proteomes" id="UP000779574">
    <property type="component" value="Unassembled WGS sequence"/>
</dbReference>
<organism evidence="7 8">
    <name type="scientific">Aureobasidium melanogenum</name>
    <name type="common">Aureobasidium pullulans var. melanogenum</name>
    <dbReference type="NCBI Taxonomy" id="46634"/>
    <lineage>
        <taxon>Eukaryota</taxon>
        <taxon>Fungi</taxon>
        <taxon>Dikarya</taxon>
        <taxon>Ascomycota</taxon>
        <taxon>Pezizomycotina</taxon>
        <taxon>Dothideomycetes</taxon>
        <taxon>Dothideomycetidae</taxon>
        <taxon>Dothideales</taxon>
        <taxon>Saccotheciaceae</taxon>
        <taxon>Aureobasidium</taxon>
    </lineage>
</organism>
<dbReference type="AlphaFoldDB" id="A0A9P8JAU9"/>
<evidence type="ECO:0000313" key="7">
    <source>
        <dbReference type="EMBL" id="KAG9693584.1"/>
    </source>
</evidence>
<protein>
    <recommendedName>
        <fullName evidence="6">1,3-beta-glucanosyltransferase</fullName>
        <ecNumber evidence="6">2.4.1.-</ecNumber>
    </recommendedName>
</protein>
<keyword evidence="4" id="KW-1015">Disulfide bond</keyword>
<evidence type="ECO:0000256" key="3">
    <source>
        <dbReference type="ARBA" id="ARBA00022729"/>
    </source>
</evidence>
<evidence type="ECO:0000256" key="6">
    <source>
        <dbReference type="RuleBase" id="RU361209"/>
    </source>
</evidence>
<proteinExistence type="inferred from homology"/>
<dbReference type="GO" id="GO:0071970">
    <property type="term" value="P:fungal-type cell wall (1-&gt;3)-beta-D-glucan biosynthetic process"/>
    <property type="evidence" value="ECO:0007669"/>
    <property type="project" value="TreeGrafter"/>
</dbReference>
<comment type="caution">
    <text evidence="7">The sequence shown here is derived from an EMBL/GenBank/DDBJ whole genome shotgun (WGS) entry which is preliminary data.</text>
</comment>
<evidence type="ECO:0000256" key="1">
    <source>
        <dbReference type="ARBA" id="ARBA00004609"/>
    </source>
</evidence>